<evidence type="ECO:0000313" key="2">
    <source>
        <dbReference type="EMBL" id="SVA19413.1"/>
    </source>
</evidence>
<organism evidence="2">
    <name type="scientific">marine metagenome</name>
    <dbReference type="NCBI Taxonomy" id="408172"/>
    <lineage>
        <taxon>unclassified sequences</taxon>
        <taxon>metagenomes</taxon>
        <taxon>ecological metagenomes</taxon>
    </lineage>
</organism>
<dbReference type="AlphaFoldDB" id="A0A381TZ21"/>
<protein>
    <submittedName>
        <fullName evidence="2">Uncharacterized protein</fullName>
    </submittedName>
</protein>
<proteinExistence type="predicted"/>
<sequence length="28" mass="2925">NNKKFPATPHSKTSGLISNISNSAGKIL</sequence>
<evidence type="ECO:0000256" key="1">
    <source>
        <dbReference type="SAM" id="MobiDB-lite"/>
    </source>
</evidence>
<feature type="region of interest" description="Disordered" evidence="1">
    <location>
        <begin position="1"/>
        <end position="28"/>
    </location>
</feature>
<feature type="compositionally biased region" description="Polar residues" evidence="1">
    <location>
        <begin position="10"/>
        <end position="28"/>
    </location>
</feature>
<gene>
    <name evidence="2" type="ORF">METZ01_LOCUS72267</name>
</gene>
<reference evidence="2" key="1">
    <citation type="submission" date="2018-05" db="EMBL/GenBank/DDBJ databases">
        <authorList>
            <person name="Lanie J.A."/>
            <person name="Ng W.-L."/>
            <person name="Kazmierczak K.M."/>
            <person name="Andrzejewski T.M."/>
            <person name="Davidsen T.M."/>
            <person name="Wayne K.J."/>
            <person name="Tettelin H."/>
            <person name="Glass J.I."/>
            <person name="Rusch D."/>
            <person name="Podicherti R."/>
            <person name="Tsui H.-C.T."/>
            <person name="Winkler M.E."/>
        </authorList>
    </citation>
    <scope>NUCLEOTIDE SEQUENCE</scope>
</reference>
<accession>A0A381TZ21</accession>
<feature type="non-terminal residue" evidence="2">
    <location>
        <position position="1"/>
    </location>
</feature>
<name>A0A381TZ21_9ZZZZ</name>
<dbReference type="EMBL" id="UINC01005149">
    <property type="protein sequence ID" value="SVA19413.1"/>
    <property type="molecule type" value="Genomic_DNA"/>
</dbReference>